<keyword evidence="6 7" id="KW-0472">Membrane</keyword>
<evidence type="ECO:0000313" key="10">
    <source>
        <dbReference type="Proteomes" id="UP001074726"/>
    </source>
</evidence>
<keyword evidence="3 9" id="KW-0808">Transferase</keyword>
<evidence type="ECO:0000256" key="2">
    <source>
        <dbReference type="ARBA" id="ARBA00006464"/>
    </source>
</evidence>
<evidence type="ECO:0000256" key="5">
    <source>
        <dbReference type="ARBA" id="ARBA00022989"/>
    </source>
</evidence>
<protein>
    <submittedName>
        <fullName evidence="9">Sugar transferase</fullName>
    </submittedName>
</protein>
<evidence type="ECO:0000256" key="3">
    <source>
        <dbReference type="ARBA" id="ARBA00022679"/>
    </source>
</evidence>
<feature type="domain" description="Bacterial sugar transferase" evidence="8">
    <location>
        <begin position="306"/>
        <end position="493"/>
    </location>
</feature>
<accession>A0ABT4CCA6</accession>
<feature type="transmembrane region" description="Helical" evidence="7">
    <location>
        <begin position="36"/>
        <end position="55"/>
    </location>
</feature>
<comment type="subcellular location">
    <subcellularLocation>
        <location evidence="1">Membrane</location>
        <topology evidence="1">Multi-pass membrane protein</topology>
    </subcellularLocation>
</comment>
<keyword evidence="10" id="KW-1185">Reference proteome</keyword>
<dbReference type="RefSeq" id="WP_268111498.1">
    <property type="nucleotide sequence ID" value="NZ_JAPPUX010000003.1"/>
</dbReference>
<dbReference type="PANTHER" id="PTHR30576:SF10">
    <property type="entry name" value="SLL5057 PROTEIN"/>
    <property type="match status" value="1"/>
</dbReference>
<gene>
    <name evidence="9" type="ORF">NYO98_09930</name>
</gene>
<dbReference type="EMBL" id="JAPPUX010000003">
    <property type="protein sequence ID" value="MCY4726595.1"/>
    <property type="molecule type" value="Genomic_DNA"/>
</dbReference>
<dbReference type="PANTHER" id="PTHR30576">
    <property type="entry name" value="COLANIC BIOSYNTHESIS UDP-GLUCOSE LIPID CARRIER TRANSFERASE"/>
    <property type="match status" value="1"/>
</dbReference>
<dbReference type="InterPro" id="IPR017475">
    <property type="entry name" value="EPS_sugar_tfrase"/>
</dbReference>
<evidence type="ECO:0000256" key="1">
    <source>
        <dbReference type="ARBA" id="ARBA00004141"/>
    </source>
</evidence>
<evidence type="ECO:0000256" key="6">
    <source>
        <dbReference type="ARBA" id="ARBA00023136"/>
    </source>
</evidence>
<dbReference type="Proteomes" id="UP001074726">
    <property type="component" value="Unassembled WGS sequence"/>
</dbReference>
<proteinExistence type="inferred from homology"/>
<dbReference type="Pfam" id="PF02397">
    <property type="entry name" value="Bac_transf"/>
    <property type="match status" value="1"/>
</dbReference>
<sequence length="499" mass="55106">MPEAARPRPKVLHRSFQVAARQPDGAVEWRRRHARALLLGDLFVLSLALGTAQVIRFGPIAAPRVDGLGATYPALGVILAVVWWASLQIHQSRSPLIVGHGPDEYRRVIVATFRVFAVMAMISLAFQIEASRLYLATAFPLGLLGLLVERKLARVGLHRARARGAATTKVLVVGGARSATQLTRWFDKHPTAGYAVGGVWVPDARTPISSLDGFVGHIPVMSASLDFAEALSVSGAGAVVVTDTEHLGHESLRDLTWQLEGTGVELMISPNVLDVSSARLHLNDVSGMPMLHLREPQYAGADRFLKRAFDFVGAAVILLLLAPVLVVTALAIKFDSRGPVFYRQERVGRHRATFRMTKFRSMAVDAEQRLEGLRVLNESDAVLFKMRDDPRVTRVGRFIRRYSLDELPQLFDVLRGEMSLVGPRPSLAAEVEQYSVQMGRRMYVRPGMTGLWQVSGRSDLSFDEAERLDLAYVDNWSITGDLMIMLRTVRAVTRGQGAY</sequence>
<feature type="transmembrane region" description="Helical" evidence="7">
    <location>
        <begin position="134"/>
        <end position="153"/>
    </location>
</feature>
<keyword evidence="5 7" id="KW-1133">Transmembrane helix</keyword>
<feature type="transmembrane region" description="Helical" evidence="7">
    <location>
        <begin position="311"/>
        <end position="332"/>
    </location>
</feature>
<comment type="similarity">
    <text evidence="2">Belongs to the bacterial sugar transferase family.</text>
</comment>
<organism evidence="9 10">
    <name type="scientific">Nocardioides pini</name>
    <dbReference type="NCBI Taxonomy" id="2975053"/>
    <lineage>
        <taxon>Bacteria</taxon>
        <taxon>Bacillati</taxon>
        <taxon>Actinomycetota</taxon>
        <taxon>Actinomycetes</taxon>
        <taxon>Propionibacteriales</taxon>
        <taxon>Nocardioidaceae</taxon>
        <taxon>Nocardioides</taxon>
    </lineage>
</organism>
<evidence type="ECO:0000313" key="9">
    <source>
        <dbReference type="EMBL" id="MCY4726595.1"/>
    </source>
</evidence>
<keyword evidence="4 7" id="KW-0812">Transmembrane</keyword>
<feature type="transmembrane region" description="Helical" evidence="7">
    <location>
        <begin position="108"/>
        <end position="128"/>
    </location>
</feature>
<evidence type="ECO:0000256" key="7">
    <source>
        <dbReference type="SAM" id="Phobius"/>
    </source>
</evidence>
<dbReference type="GO" id="GO:0016740">
    <property type="term" value="F:transferase activity"/>
    <property type="evidence" value="ECO:0007669"/>
    <property type="project" value="UniProtKB-KW"/>
</dbReference>
<evidence type="ECO:0000259" key="8">
    <source>
        <dbReference type="Pfam" id="PF02397"/>
    </source>
</evidence>
<evidence type="ECO:0000256" key="4">
    <source>
        <dbReference type="ARBA" id="ARBA00022692"/>
    </source>
</evidence>
<comment type="caution">
    <text evidence="9">The sequence shown here is derived from an EMBL/GenBank/DDBJ whole genome shotgun (WGS) entry which is preliminary data.</text>
</comment>
<reference evidence="9" key="1">
    <citation type="submission" date="2022-08" db="EMBL/GenBank/DDBJ databases">
        <title>Genome sequencing of Nocardioides sp. STR2.</title>
        <authorList>
            <person name="So Y."/>
        </authorList>
    </citation>
    <scope>NUCLEOTIDE SEQUENCE</scope>
    <source>
        <strain evidence="9">STR2</strain>
    </source>
</reference>
<dbReference type="NCBIfam" id="TIGR03025">
    <property type="entry name" value="EPS_sugtrans"/>
    <property type="match status" value="1"/>
</dbReference>
<dbReference type="InterPro" id="IPR003362">
    <property type="entry name" value="Bact_transf"/>
</dbReference>
<dbReference type="Pfam" id="PF13727">
    <property type="entry name" value="CoA_binding_3"/>
    <property type="match status" value="1"/>
</dbReference>
<feature type="transmembrane region" description="Helical" evidence="7">
    <location>
        <begin position="67"/>
        <end position="87"/>
    </location>
</feature>
<name>A0ABT4CCA6_9ACTN</name>